<dbReference type="InterPro" id="IPR003742">
    <property type="entry name" value="RlmH-like"/>
</dbReference>
<dbReference type="OrthoDB" id="9806643at2"/>
<keyword evidence="7" id="KW-1185">Reference proteome</keyword>
<dbReference type="GO" id="GO:0070038">
    <property type="term" value="F:rRNA (pseudouridine-N3-)-methyltransferase activity"/>
    <property type="evidence" value="ECO:0007669"/>
    <property type="project" value="UniProtKB-UniRule"/>
</dbReference>
<dbReference type="InterPro" id="IPR029028">
    <property type="entry name" value="Alpha/beta_knot_MTases"/>
</dbReference>
<keyword evidence="2 5" id="KW-0808">Transferase</keyword>
<feature type="binding site" evidence="5">
    <location>
        <position position="73"/>
    </location>
    <ligand>
        <name>S-adenosyl-L-methionine</name>
        <dbReference type="ChEBI" id="CHEBI:59789"/>
    </ligand>
</feature>
<dbReference type="EMBL" id="CP015772">
    <property type="protein sequence ID" value="ANH83914.1"/>
    <property type="molecule type" value="Genomic_DNA"/>
</dbReference>
<evidence type="ECO:0000256" key="5">
    <source>
        <dbReference type="HAMAP-Rule" id="MF_00658"/>
    </source>
</evidence>
<reference evidence="6 7" key="1">
    <citation type="submission" date="2016-05" db="EMBL/GenBank/DDBJ databases">
        <title>Niabella ginsenosidivorans BS26 whole genome sequencing.</title>
        <authorList>
            <person name="Im W.T."/>
            <person name="Siddiqi M.Z."/>
        </authorList>
    </citation>
    <scope>NUCLEOTIDE SEQUENCE [LARGE SCALE GENOMIC DNA]</scope>
    <source>
        <strain evidence="6 7">BS26</strain>
    </source>
</reference>
<dbReference type="SUPFAM" id="SSF75217">
    <property type="entry name" value="alpha/beta knot"/>
    <property type="match status" value="1"/>
</dbReference>
<evidence type="ECO:0000256" key="4">
    <source>
        <dbReference type="ARBA" id="ARBA00038303"/>
    </source>
</evidence>
<dbReference type="GO" id="GO:0005737">
    <property type="term" value="C:cytoplasm"/>
    <property type="evidence" value="ECO:0007669"/>
    <property type="project" value="UniProtKB-SubCell"/>
</dbReference>
<name>A0A1A9IBH4_9BACT</name>
<dbReference type="Gene3D" id="3.40.1280.10">
    <property type="match status" value="1"/>
</dbReference>
<comment type="function">
    <text evidence="5">Specifically methylates the pseudouridine at position 1915 (m3Psi1915) in 23S rRNA.</text>
</comment>
<dbReference type="RefSeq" id="WP_067761997.1">
    <property type="nucleotide sequence ID" value="NZ_CP015772.1"/>
</dbReference>
<evidence type="ECO:0000313" key="7">
    <source>
        <dbReference type="Proteomes" id="UP000077667"/>
    </source>
</evidence>
<comment type="similarity">
    <text evidence="4 5">Belongs to the RNA methyltransferase RlmH family.</text>
</comment>
<protein>
    <recommendedName>
        <fullName evidence="5">Ribosomal RNA large subunit methyltransferase H</fullName>
        <ecNumber evidence="5">2.1.1.177</ecNumber>
    </recommendedName>
    <alternativeName>
        <fullName evidence="5">23S rRNA (pseudouridine1915-N3)-methyltransferase</fullName>
    </alternativeName>
    <alternativeName>
        <fullName evidence="5">23S rRNA m3Psi1915 methyltransferase</fullName>
    </alternativeName>
    <alternativeName>
        <fullName evidence="5">rRNA (pseudouridine-N3-)-methyltransferase RlmH</fullName>
    </alternativeName>
</protein>
<dbReference type="PANTHER" id="PTHR33603:SF1">
    <property type="entry name" value="RIBOSOMAL RNA LARGE SUBUNIT METHYLTRANSFERASE H"/>
    <property type="match status" value="1"/>
</dbReference>
<dbReference type="Proteomes" id="UP000077667">
    <property type="component" value="Chromosome"/>
</dbReference>
<dbReference type="KEGG" id="nia:A8C56_13170"/>
<dbReference type="InterPro" id="IPR029026">
    <property type="entry name" value="tRNA_m1G_MTases_N"/>
</dbReference>
<comment type="subcellular location">
    <subcellularLocation>
        <location evidence="5">Cytoplasm</location>
    </subcellularLocation>
</comment>
<comment type="subunit">
    <text evidence="5">Homodimer.</text>
</comment>
<keyword evidence="1 5" id="KW-0489">Methyltransferase</keyword>
<gene>
    <name evidence="5" type="primary">rlmH</name>
    <name evidence="6" type="ORF">A8C56_13170</name>
</gene>
<sequence>MKIAFWAVGKHHEDYVKSGVEEFSGRIGNYFKLEWELIPVPKEAAQLQPKELKKKEAELILSKIAKEDYLVALEERGRQMTSEGLAAFLQHRANAGTRRIIFLIGGAFGLDETVHRRANTLWSLSQLVFPHQLVRLILAEQVYRACTILKNEKYHHS</sequence>
<feature type="binding site" evidence="5">
    <location>
        <position position="105"/>
    </location>
    <ligand>
        <name>S-adenosyl-L-methionine</name>
        <dbReference type="ChEBI" id="CHEBI:59789"/>
    </ligand>
</feature>
<accession>A0A1A9IBH4</accession>
<dbReference type="EC" id="2.1.1.177" evidence="5"/>
<dbReference type="PIRSF" id="PIRSF004505">
    <property type="entry name" value="MT_bac"/>
    <property type="match status" value="1"/>
</dbReference>
<dbReference type="PANTHER" id="PTHR33603">
    <property type="entry name" value="METHYLTRANSFERASE"/>
    <property type="match status" value="1"/>
</dbReference>
<feature type="binding site" evidence="5">
    <location>
        <begin position="124"/>
        <end position="129"/>
    </location>
    <ligand>
        <name>S-adenosyl-L-methionine</name>
        <dbReference type="ChEBI" id="CHEBI:59789"/>
    </ligand>
</feature>
<dbReference type="Pfam" id="PF02590">
    <property type="entry name" value="SPOUT_MTase"/>
    <property type="match status" value="1"/>
</dbReference>
<keyword evidence="5" id="KW-0698">rRNA processing</keyword>
<comment type="catalytic activity">
    <reaction evidence="5">
        <text>pseudouridine(1915) in 23S rRNA + S-adenosyl-L-methionine = N(3)-methylpseudouridine(1915) in 23S rRNA + S-adenosyl-L-homocysteine + H(+)</text>
        <dbReference type="Rhea" id="RHEA:42752"/>
        <dbReference type="Rhea" id="RHEA-COMP:10221"/>
        <dbReference type="Rhea" id="RHEA-COMP:10222"/>
        <dbReference type="ChEBI" id="CHEBI:15378"/>
        <dbReference type="ChEBI" id="CHEBI:57856"/>
        <dbReference type="ChEBI" id="CHEBI:59789"/>
        <dbReference type="ChEBI" id="CHEBI:65314"/>
        <dbReference type="ChEBI" id="CHEBI:74486"/>
        <dbReference type="EC" id="2.1.1.177"/>
    </reaction>
</comment>
<keyword evidence="5" id="KW-0963">Cytoplasm</keyword>
<evidence type="ECO:0000256" key="2">
    <source>
        <dbReference type="ARBA" id="ARBA00022679"/>
    </source>
</evidence>
<proteinExistence type="inferred from homology"/>
<evidence type="ECO:0000256" key="1">
    <source>
        <dbReference type="ARBA" id="ARBA00022603"/>
    </source>
</evidence>
<dbReference type="CDD" id="cd18081">
    <property type="entry name" value="RlmH-like"/>
    <property type="match status" value="1"/>
</dbReference>
<evidence type="ECO:0000313" key="6">
    <source>
        <dbReference type="EMBL" id="ANH83914.1"/>
    </source>
</evidence>
<organism evidence="6 7">
    <name type="scientific">Niabella ginsenosidivorans</name>
    <dbReference type="NCBI Taxonomy" id="1176587"/>
    <lineage>
        <taxon>Bacteria</taxon>
        <taxon>Pseudomonadati</taxon>
        <taxon>Bacteroidota</taxon>
        <taxon>Chitinophagia</taxon>
        <taxon>Chitinophagales</taxon>
        <taxon>Chitinophagaceae</taxon>
        <taxon>Niabella</taxon>
    </lineage>
</organism>
<evidence type="ECO:0000256" key="3">
    <source>
        <dbReference type="ARBA" id="ARBA00022691"/>
    </source>
</evidence>
<dbReference type="AlphaFoldDB" id="A0A1A9IBH4"/>
<keyword evidence="3 5" id="KW-0949">S-adenosyl-L-methionine</keyword>
<dbReference type="STRING" id="1176587.A8C56_13170"/>
<dbReference type="HAMAP" id="MF_00658">
    <property type="entry name" value="23SrRNA_methyltr_H"/>
    <property type="match status" value="1"/>
</dbReference>